<reference evidence="3" key="1">
    <citation type="journal article" date="2019" name="Int. J. Syst. Evol. Microbiol.">
        <title>The Global Catalogue of Microorganisms (GCM) 10K type strain sequencing project: providing services to taxonomists for standard genome sequencing and annotation.</title>
        <authorList>
            <consortium name="The Broad Institute Genomics Platform"/>
            <consortium name="The Broad Institute Genome Sequencing Center for Infectious Disease"/>
            <person name="Wu L."/>
            <person name="Ma J."/>
        </authorList>
    </citation>
    <scope>NUCLEOTIDE SEQUENCE [LARGE SCALE GENOMIC DNA]</scope>
    <source>
        <strain evidence="3">JCM 31696</strain>
    </source>
</reference>
<evidence type="ECO:0000313" key="2">
    <source>
        <dbReference type="EMBL" id="MFD0856833.1"/>
    </source>
</evidence>
<keyword evidence="1" id="KW-0812">Transmembrane</keyword>
<feature type="transmembrane region" description="Helical" evidence="1">
    <location>
        <begin position="18"/>
        <end position="38"/>
    </location>
</feature>
<name>A0ABW3CT88_9ACTN</name>
<organism evidence="2 3">
    <name type="scientific">Actinomadura adrarensis</name>
    <dbReference type="NCBI Taxonomy" id="1819600"/>
    <lineage>
        <taxon>Bacteria</taxon>
        <taxon>Bacillati</taxon>
        <taxon>Actinomycetota</taxon>
        <taxon>Actinomycetes</taxon>
        <taxon>Streptosporangiales</taxon>
        <taxon>Thermomonosporaceae</taxon>
        <taxon>Actinomadura</taxon>
    </lineage>
</organism>
<sequence>MFGGIAYPITNLTEQPQIWILTVSVFIGGVVLVVQFIVEFDERIRTMERLQMEHYTKMEDSLRAEFKKINEATELFSVVEDSTLRTDGITELVRNATKIKQADSQSEQQADLQLVSDLAQSEIGRLSEFLKELGDGGTVSYDGEDREWLLALTRHIKSSLDATSLPAVDGGGQGFHGGFWFSDLGERYLDIQREIVRNGVCVRRVFILDGTSVVADDPEFKQMCRIQRDIGIHVRVLDPTELVTQPHAMLFDFVLFDEKISYEITPAVANDRNHPVFINTRLILQKARVRERVRGFNALWDSAKELEW</sequence>
<evidence type="ECO:0000256" key="1">
    <source>
        <dbReference type="SAM" id="Phobius"/>
    </source>
</evidence>
<evidence type="ECO:0000313" key="3">
    <source>
        <dbReference type="Proteomes" id="UP001597083"/>
    </source>
</evidence>
<dbReference type="Proteomes" id="UP001597083">
    <property type="component" value="Unassembled WGS sequence"/>
</dbReference>
<comment type="caution">
    <text evidence="2">The sequence shown here is derived from an EMBL/GenBank/DDBJ whole genome shotgun (WGS) entry which is preliminary data.</text>
</comment>
<protein>
    <submittedName>
        <fullName evidence="2">Uncharacterized protein</fullName>
    </submittedName>
</protein>
<gene>
    <name evidence="2" type="ORF">ACFQ07_31665</name>
</gene>
<keyword evidence="1" id="KW-0472">Membrane</keyword>
<keyword evidence="1" id="KW-1133">Transmembrane helix</keyword>
<dbReference type="EMBL" id="JBHTIR010004274">
    <property type="protein sequence ID" value="MFD0856833.1"/>
    <property type="molecule type" value="Genomic_DNA"/>
</dbReference>
<keyword evidence="3" id="KW-1185">Reference proteome</keyword>
<proteinExistence type="predicted"/>
<accession>A0ABW3CT88</accession>